<proteinExistence type="predicted"/>
<accession>A0A699XL24</accession>
<evidence type="ECO:0000313" key="1">
    <source>
        <dbReference type="EMBL" id="GFD57581.1"/>
    </source>
</evidence>
<gene>
    <name evidence="1" type="ORF">Tci_929550</name>
</gene>
<protein>
    <submittedName>
        <fullName evidence="1">Uncharacterized protein</fullName>
    </submittedName>
</protein>
<reference evidence="1" key="1">
    <citation type="journal article" date="2019" name="Sci. Rep.">
        <title>Draft genome of Tanacetum cinerariifolium, the natural source of mosquito coil.</title>
        <authorList>
            <person name="Yamashiro T."/>
            <person name="Shiraishi A."/>
            <person name="Satake H."/>
            <person name="Nakayama K."/>
        </authorList>
    </citation>
    <scope>NUCLEOTIDE SEQUENCE</scope>
</reference>
<comment type="caution">
    <text evidence="1">The sequence shown here is derived from an EMBL/GenBank/DDBJ whole genome shotgun (WGS) entry which is preliminary data.</text>
</comment>
<sequence>ADEPHDDAKFVDFGLHSMGDVTLESFNQAIDKIPYDAESEIKFVKRFKPVTNDEESLFTFKELDTEEDSDLASIPDDKVRSPSAF</sequence>
<feature type="non-terminal residue" evidence="1">
    <location>
        <position position="1"/>
    </location>
</feature>
<organism evidence="1">
    <name type="scientific">Tanacetum cinerariifolium</name>
    <name type="common">Dalmatian daisy</name>
    <name type="synonym">Chrysanthemum cinerariifolium</name>
    <dbReference type="NCBI Taxonomy" id="118510"/>
    <lineage>
        <taxon>Eukaryota</taxon>
        <taxon>Viridiplantae</taxon>
        <taxon>Streptophyta</taxon>
        <taxon>Embryophyta</taxon>
        <taxon>Tracheophyta</taxon>
        <taxon>Spermatophyta</taxon>
        <taxon>Magnoliopsida</taxon>
        <taxon>eudicotyledons</taxon>
        <taxon>Gunneridae</taxon>
        <taxon>Pentapetalae</taxon>
        <taxon>asterids</taxon>
        <taxon>campanulids</taxon>
        <taxon>Asterales</taxon>
        <taxon>Asteraceae</taxon>
        <taxon>Asteroideae</taxon>
        <taxon>Anthemideae</taxon>
        <taxon>Anthemidinae</taxon>
        <taxon>Tanacetum</taxon>
    </lineage>
</organism>
<dbReference type="EMBL" id="BKCJ011842602">
    <property type="protein sequence ID" value="GFD57581.1"/>
    <property type="molecule type" value="Genomic_DNA"/>
</dbReference>
<dbReference type="AlphaFoldDB" id="A0A699XL24"/>
<name>A0A699XL24_TANCI</name>